<dbReference type="PANTHER" id="PTHR23257">
    <property type="entry name" value="SERINE-THREONINE PROTEIN KINASE"/>
    <property type="match status" value="1"/>
</dbReference>
<dbReference type="InterPro" id="IPR004344">
    <property type="entry name" value="TTL/TTLL_fam"/>
</dbReference>
<sequence length="1154" mass="133682">MSVMTIANLEEYEKIKVIEKGCFGVVYLIQNKSKKKFVAKESLKPIDSNENQAAFFQEIISYVNLKYPAILSIIGINFCNFEKLHFPIIISEYMVNGSLKKVLNKYSSLLHEQKMDKIVKDGFSLSKLYIILLGIAIGMKHVHSQNIIHRDLKPDNILLDENFYPHISDFGCAMISDINLSQFYLNSQAGTPLYMAPEMFLEKVYNHKVDVYSFSLIAYELITGNRPFSEYKTVFKLQKAVSENVRPSVDMIKEVSIQNFLRTLWSNNPSDRPTFEQIVDEVLDIKYLNYFKIKENEVNKYLELFNGKFTIKKPSSEMKCLLPPISCSESKQGIQKVQQNPSPSIVVKQQLQANQHCQFEPLLMAKPMDNKKRAESVKKPKLCSTNQPNPPSNKNANMMPNNKNNLVKERHRSNSVKNTNCKSQMMKVKYSTPVNEKVKENPQPNLNKQKVMNLHEPLNKNRSPRMKSHLMPNKQQNKEQDTKYEILCHDEQQGKMIETKDVDFADFSIKIKRIVTHEIMDVMRSLGIHIDKNSIFDFYWFDGSMPINKYHMFDPSKRLNRIPGLNEICDDLHLFSCLKIMKEKNPGIYTDFIPANYLSQEEYNKDKANLSKEGQWLLFRKSNAQLIEDPLNTVLSSNEIVKKLITPFLIDSHKFELRMYAIISNLEPLTIYCYNEGIANFCAEPYETPNSENKPKYIFNAKYIPKESQFNYYRRASAIIEIVSKKNPNILKRIKEIIVLSIYSILSDMKEKAKTACDDNDDSEELKISPFQRFVHLVGVDIQIDEKGNPFIIGVKDNPGMKSTCNEENTIKKELIASQLAFIASLVKNPDPRVQNWKKIFSSNSIPIKPKEPDVQRQIDASPRKNNATNKNMMEQALNLEIKPTINQPNKSTINNESKPVQKHESKKTINQPNKSTKNDESKPVLKLENKKTINQPNKSTINNESKLAQKHENKLAPSKPFLNERRNQPVRISLPKKEILMIFDYNEGHEFEGIFNHLIFKTGGNIHDNGTIEVTTNSLYKPCHPRNLLELNNGKYYNAKSGEKNFWVCFDFKDKEIELSHYSIKSFDCDVAHIKNWVIEISNDCSNWEKIDEHSNCNDLNGRLISKTFKVKRNHFTRYCRFRHNGEFCEYQTNYYPGFSGIEFYGTLKTNSI</sequence>
<feature type="compositionally biased region" description="Polar residues" evidence="2">
    <location>
        <begin position="885"/>
        <end position="899"/>
    </location>
</feature>
<gene>
    <name evidence="4" type="ORF">M9Y10_003338</name>
</gene>
<protein>
    <submittedName>
        <fullName evidence="4">Positive regulation of cilium movement</fullName>
    </submittedName>
</protein>
<feature type="compositionally biased region" description="Basic and acidic residues" evidence="2">
    <location>
        <begin position="917"/>
        <end position="932"/>
    </location>
</feature>
<dbReference type="PROSITE" id="PS50011">
    <property type="entry name" value="PROTEIN_KINASE_DOM"/>
    <property type="match status" value="1"/>
</dbReference>
<proteinExistence type="predicted"/>
<dbReference type="InterPro" id="IPR000719">
    <property type="entry name" value="Prot_kinase_dom"/>
</dbReference>
<dbReference type="InterPro" id="IPR008979">
    <property type="entry name" value="Galactose-bd-like_sf"/>
</dbReference>
<dbReference type="Gene3D" id="2.60.120.260">
    <property type="entry name" value="Galactose-binding domain-like"/>
    <property type="match status" value="1"/>
</dbReference>
<keyword evidence="5" id="KW-1185">Reference proteome</keyword>
<accession>A0ABR2JRZ2</accession>
<dbReference type="SUPFAM" id="SSF56112">
    <property type="entry name" value="Protein kinase-like (PK-like)"/>
    <property type="match status" value="1"/>
</dbReference>
<evidence type="ECO:0000313" key="4">
    <source>
        <dbReference type="EMBL" id="KAK8880655.1"/>
    </source>
</evidence>
<dbReference type="Proteomes" id="UP001470230">
    <property type="component" value="Unassembled WGS sequence"/>
</dbReference>
<dbReference type="Pfam" id="PF00069">
    <property type="entry name" value="Pkinase"/>
    <property type="match status" value="1"/>
</dbReference>
<dbReference type="EMBL" id="JAPFFF010000010">
    <property type="protein sequence ID" value="KAK8880655.1"/>
    <property type="molecule type" value="Genomic_DNA"/>
</dbReference>
<evidence type="ECO:0000259" key="3">
    <source>
        <dbReference type="PROSITE" id="PS50011"/>
    </source>
</evidence>
<evidence type="ECO:0000313" key="5">
    <source>
        <dbReference type="Proteomes" id="UP001470230"/>
    </source>
</evidence>
<dbReference type="InterPro" id="IPR008271">
    <property type="entry name" value="Ser/Thr_kinase_AS"/>
</dbReference>
<feature type="compositionally biased region" description="Basic and acidic residues" evidence="2">
    <location>
        <begin position="368"/>
        <end position="378"/>
    </location>
</feature>
<dbReference type="InterPro" id="IPR050167">
    <property type="entry name" value="Ser_Thr_protein_kinase"/>
</dbReference>
<organism evidence="4 5">
    <name type="scientific">Tritrichomonas musculus</name>
    <dbReference type="NCBI Taxonomy" id="1915356"/>
    <lineage>
        <taxon>Eukaryota</taxon>
        <taxon>Metamonada</taxon>
        <taxon>Parabasalia</taxon>
        <taxon>Tritrichomonadida</taxon>
        <taxon>Tritrichomonadidae</taxon>
        <taxon>Tritrichomonas</taxon>
    </lineage>
</organism>
<evidence type="ECO:0000256" key="2">
    <source>
        <dbReference type="SAM" id="MobiDB-lite"/>
    </source>
</evidence>
<keyword evidence="1" id="KW-0675">Receptor</keyword>
<feature type="compositionally biased region" description="Low complexity" evidence="2">
    <location>
        <begin position="392"/>
        <end position="402"/>
    </location>
</feature>
<comment type="caution">
    <text evidence="4">The sequence shown here is derived from an EMBL/GenBank/DDBJ whole genome shotgun (WGS) entry which is preliminary data.</text>
</comment>
<dbReference type="InterPro" id="IPR011009">
    <property type="entry name" value="Kinase-like_dom_sf"/>
</dbReference>
<feature type="region of interest" description="Disordered" evidence="2">
    <location>
        <begin position="848"/>
        <end position="940"/>
    </location>
</feature>
<evidence type="ECO:0000256" key="1">
    <source>
        <dbReference type="ARBA" id="ARBA00023170"/>
    </source>
</evidence>
<dbReference type="PROSITE" id="PS00108">
    <property type="entry name" value="PROTEIN_KINASE_ST"/>
    <property type="match status" value="1"/>
</dbReference>
<dbReference type="SMART" id="SM00220">
    <property type="entry name" value="S_TKc"/>
    <property type="match status" value="1"/>
</dbReference>
<dbReference type="Gene3D" id="1.10.510.10">
    <property type="entry name" value="Transferase(Phosphotransferase) domain 1"/>
    <property type="match status" value="1"/>
</dbReference>
<dbReference type="SUPFAM" id="SSF49785">
    <property type="entry name" value="Galactose-binding domain-like"/>
    <property type="match status" value="1"/>
</dbReference>
<feature type="domain" description="Protein kinase" evidence="3">
    <location>
        <begin position="12"/>
        <end position="288"/>
    </location>
</feature>
<feature type="region of interest" description="Disordered" evidence="2">
    <location>
        <begin position="368"/>
        <end position="402"/>
    </location>
</feature>
<dbReference type="PANTHER" id="PTHR23257:SF958">
    <property type="entry name" value="SERINE_THREONINE-PROTEIN KINASE WNK4"/>
    <property type="match status" value="1"/>
</dbReference>
<dbReference type="PROSITE" id="PS51221">
    <property type="entry name" value="TTL"/>
    <property type="match status" value="1"/>
</dbReference>
<feature type="compositionally biased region" description="Polar residues" evidence="2">
    <location>
        <begin position="864"/>
        <end position="873"/>
    </location>
</feature>
<dbReference type="Gene3D" id="3.30.470.20">
    <property type="entry name" value="ATP-grasp fold, B domain"/>
    <property type="match status" value="1"/>
</dbReference>
<reference evidence="4 5" key="1">
    <citation type="submission" date="2024-04" db="EMBL/GenBank/DDBJ databases">
        <title>Tritrichomonas musculus Genome.</title>
        <authorList>
            <person name="Alves-Ferreira E."/>
            <person name="Grigg M."/>
            <person name="Lorenzi H."/>
            <person name="Galac M."/>
        </authorList>
    </citation>
    <scope>NUCLEOTIDE SEQUENCE [LARGE SCALE GENOMIC DNA]</scope>
    <source>
        <strain evidence="4 5">EAF2021</strain>
    </source>
</reference>
<dbReference type="Pfam" id="PF03133">
    <property type="entry name" value="TTL"/>
    <property type="match status" value="1"/>
</dbReference>
<name>A0ABR2JRZ2_9EUKA</name>
<feature type="region of interest" description="Disordered" evidence="2">
    <location>
        <begin position="461"/>
        <end position="480"/>
    </location>
</feature>